<dbReference type="STRING" id="177437.HRM2_29290"/>
<feature type="region of interest" description="Disordered" evidence="1">
    <location>
        <begin position="83"/>
        <end position="129"/>
    </location>
</feature>
<dbReference type="HOGENOM" id="CLU_1945249_0_0_7"/>
<dbReference type="KEGG" id="dat:HRM2_29290"/>
<gene>
    <name evidence="2" type="ordered locus">HRM2_29290</name>
</gene>
<protein>
    <submittedName>
        <fullName evidence="2">Uncharacterized protein</fullName>
    </submittedName>
</protein>
<proteinExistence type="predicted"/>
<sequence length="129" mass="14656">MAINTGRAAGICLMNIEKQRESDFWPGQTRKIANCLREERPSFCDLGLSWSIIPRLYRFSKQIPAVTPDAATIRIAELTFTMGPNPGSDYPPDKGQYHSNLKKRQTQDGRMDFPDAGVYQHPRKITQDN</sequence>
<accession>C0QJZ1</accession>
<dbReference type="AlphaFoldDB" id="C0QJZ1"/>
<name>C0QJZ1_DESAH</name>
<evidence type="ECO:0000313" key="2">
    <source>
        <dbReference type="EMBL" id="ACN16017.1"/>
    </source>
</evidence>
<dbReference type="EMBL" id="CP001087">
    <property type="protein sequence ID" value="ACN16017.1"/>
    <property type="molecule type" value="Genomic_DNA"/>
</dbReference>
<reference evidence="2 3" key="1">
    <citation type="journal article" date="2009" name="Environ. Microbiol.">
        <title>Genome sequence of Desulfobacterium autotrophicum HRM2, a marine sulfate reducer oxidizing organic carbon completely to carbon dioxide.</title>
        <authorList>
            <person name="Strittmatter A.W."/>
            <person name="Liesegang H."/>
            <person name="Rabus R."/>
            <person name="Decker I."/>
            <person name="Amann J."/>
            <person name="Andres S."/>
            <person name="Henne A."/>
            <person name="Fricke W.F."/>
            <person name="Martinez-Arias R."/>
            <person name="Bartels D."/>
            <person name="Goesmann A."/>
            <person name="Krause L."/>
            <person name="Puehler A."/>
            <person name="Klenk H.P."/>
            <person name="Richter M."/>
            <person name="Schuler M."/>
            <person name="Gloeckner F.O."/>
            <person name="Meyerdierks A."/>
            <person name="Gottschalk G."/>
            <person name="Amann R."/>
        </authorList>
    </citation>
    <scope>NUCLEOTIDE SEQUENCE [LARGE SCALE GENOMIC DNA]</scope>
    <source>
        <strain evidence="3">ATCC 43914 / DSM 3382 / HRM2</strain>
    </source>
</reference>
<organism evidence="2 3">
    <name type="scientific">Desulforapulum autotrophicum (strain ATCC 43914 / DSM 3382 / VKM B-1955 / HRM2)</name>
    <name type="common">Desulfobacterium autotrophicum</name>
    <dbReference type="NCBI Taxonomy" id="177437"/>
    <lineage>
        <taxon>Bacteria</taxon>
        <taxon>Pseudomonadati</taxon>
        <taxon>Thermodesulfobacteriota</taxon>
        <taxon>Desulfobacteria</taxon>
        <taxon>Desulfobacterales</taxon>
        <taxon>Desulfobacteraceae</taxon>
        <taxon>Desulforapulum</taxon>
    </lineage>
</organism>
<dbReference type="Proteomes" id="UP000000442">
    <property type="component" value="Chromosome"/>
</dbReference>
<keyword evidence="3" id="KW-1185">Reference proteome</keyword>
<evidence type="ECO:0000256" key="1">
    <source>
        <dbReference type="SAM" id="MobiDB-lite"/>
    </source>
</evidence>
<evidence type="ECO:0000313" key="3">
    <source>
        <dbReference type="Proteomes" id="UP000000442"/>
    </source>
</evidence>